<dbReference type="RefSeq" id="XP_018268597.1">
    <property type="nucleotide sequence ID" value="XM_018419116.1"/>
</dbReference>
<feature type="non-terminal residue" evidence="2">
    <location>
        <position position="130"/>
    </location>
</feature>
<evidence type="ECO:0000313" key="3">
    <source>
        <dbReference type="Proteomes" id="UP000053890"/>
    </source>
</evidence>
<organism evidence="2 3">
    <name type="scientific">Rhodotorula graminis (strain WP1)</name>
    <dbReference type="NCBI Taxonomy" id="578459"/>
    <lineage>
        <taxon>Eukaryota</taxon>
        <taxon>Fungi</taxon>
        <taxon>Dikarya</taxon>
        <taxon>Basidiomycota</taxon>
        <taxon>Pucciniomycotina</taxon>
        <taxon>Microbotryomycetes</taxon>
        <taxon>Sporidiobolales</taxon>
        <taxon>Sporidiobolaceae</taxon>
        <taxon>Rhodotorula</taxon>
    </lineage>
</organism>
<gene>
    <name evidence="2" type="ORF">RHOBADRAFT_66894</name>
</gene>
<evidence type="ECO:0000313" key="2">
    <source>
        <dbReference type="EMBL" id="KPV72548.1"/>
    </source>
</evidence>
<proteinExistence type="predicted"/>
<feature type="compositionally biased region" description="Low complexity" evidence="1">
    <location>
        <begin position="15"/>
        <end position="26"/>
    </location>
</feature>
<accession>A0A0P9ETK9</accession>
<feature type="region of interest" description="Disordered" evidence="1">
    <location>
        <begin position="1"/>
        <end position="112"/>
    </location>
</feature>
<dbReference type="Proteomes" id="UP000053890">
    <property type="component" value="Unassembled WGS sequence"/>
</dbReference>
<protein>
    <submittedName>
        <fullName evidence="2">Uncharacterized protein</fullName>
    </submittedName>
</protein>
<reference evidence="2 3" key="1">
    <citation type="journal article" date="2015" name="Front. Microbiol.">
        <title>Genome sequence of the plant growth promoting endophytic yeast Rhodotorula graminis WP1.</title>
        <authorList>
            <person name="Firrincieli A."/>
            <person name="Otillar R."/>
            <person name="Salamov A."/>
            <person name="Schmutz J."/>
            <person name="Khan Z."/>
            <person name="Redman R.S."/>
            <person name="Fleck N.D."/>
            <person name="Lindquist E."/>
            <person name="Grigoriev I.V."/>
            <person name="Doty S.L."/>
        </authorList>
    </citation>
    <scope>NUCLEOTIDE SEQUENCE [LARGE SCALE GENOMIC DNA]</scope>
    <source>
        <strain evidence="2 3">WP1</strain>
    </source>
</reference>
<keyword evidence="3" id="KW-1185">Reference proteome</keyword>
<dbReference type="EMBL" id="KQ474086">
    <property type="protein sequence ID" value="KPV72548.1"/>
    <property type="molecule type" value="Genomic_DNA"/>
</dbReference>
<evidence type="ECO:0000256" key="1">
    <source>
        <dbReference type="SAM" id="MobiDB-lite"/>
    </source>
</evidence>
<dbReference type="AlphaFoldDB" id="A0A0P9ETK9"/>
<feature type="compositionally biased region" description="Basic and acidic residues" evidence="1">
    <location>
        <begin position="91"/>
        <end position="105"/>
    </location>
</feature>
<name>A0A0P9ETK9_RHOGW</name>
<sequence>MRLAEQGRRPVPAPSSLSRRTCSTARRAAHLDPDCGATHSSLTDTLDADAQAKPETPQTRSQPLSYPRVGSRTRCAAPRFGSSANDGAGGRAREWTSARRREGARRAPSAASREVLRLSSRYLEQGILSL</sequence>
<dbReference type="GeneID" id="28979562"/>